<comment type="caution">
    <text evidence="2">The sequence shown here is derived from an EMBL/GenBank/DDBJ whole genome shotgun (WGS) entry which is preliminary data.</text>
</comment>
<name>A0A9Q4KR37_9EURY</name>
<organism evidence="2 3">
    <name type="scientific">Methanogenium marinum</name>
    <dbReference type="NCBI Taxonomy" id="348610"/>
    <lineage>
        <taxon>Archaea</taxon>
        <taxon>Methanobacteriati</taxon>
        <taxon>Methanobacteriota</taxon>
        <taxon>Stenosarchaea group</taxon>
        <taxon>Methanomicrobia</taxon>
        <taxon>Methanomicrobiales</taxon>
        <taxon>Methanomicrobiaceae</taxon>
        <taxon>Methanogenium</taxon>
    </lineage>
</organism>
<dbReference type="Pfam" id="PF20358">
    <property type="entry name" value="DUF6653"/>
    <property type="match status" value="1"/>
</dbReference>
<keyword evidence="1" id="KW-0812">Transmembrane</keyword>
<dbReference type="EMBL" id="JAKELO010000002">
    <property type="protein sequence ID" value="MDE4907127.1"/>
    <property type="molecule type" value="Genomic_DNA"/>
</dbReference>
<feature type="transmembrane region" description="Helical" evidence="1">
    <location>
        <begin position="128"/>
        <end position="146"/>
    </location>
</feature>
<evidence type="ECO:0000313" key="3">
    <source>
        <dbReference type="Proteomes" id="UP001143747"/>
    </source>
</evidence>
<keyword evidence="1" id="KW-1133">Transmembrane helix</keyword>
<dbReference type="Proteomes" id="UP001143747">
    <property type="component" value="Unassembled WGS sequence"/>
</dbReference>
<keyword evidence="3" id="KW-1185">Reference proteome</keyword>
<dbReference type="AlphaFoldDB" id="A0A9Q4KR37"/>
<sequence>MTIEQKIASFFQMDDETWARHANPLSVWTRTTTLLLLIFAFWSRVWLGMWSLVPIAIAIIWTWINPRLFKKPKSTDNWASMGVLGERVWLNRTEIPIPKHHRLVPNILSSLSGIGALCVIWGVFSLEIWPTLFGAVVVYLSKLWFLDRMVWLYQDMKDATPEYNSWLYDTDRE</sequence>
<reference evidence="2" key="1">
    <citation type="submission" date="2022-01" db="EMBL/GenBank/DDBJ databases">
        <title>Draft genome of Methanogenium marinum DSM 15558.</title>
        <authorList>
            <person name="Chen S.-C."/>
            <person name="You Y.-T."/>
        </authorList>
    </citation>
    <scope>NUCLEOTIDE SEQUENCE</scope>
    <source>
        <strain evidence="2">DSM 15558</strain>
    </source>
</reference>
<feature type="transmembrane region" description="Helical" evidence="1">
    <location>
        <begin position="103"/>
        <end position="122"/>
    </location>
</feature>
<accession>A0A9Q4KR37</accession>
<feature type="transmembrane region" description="Helical" evidence="1">
    <location>
        <begin position="34"/>
        <end position="64"/>
    </location>
</feature>
<evidence type="ECO:0000256" key="1">
    <source>
        <dbReference type="SAM" id="Phobius"/>
    </source>
</evidence>
<evidence type="ECO:0000313" key="2">
    <source>
        <dbReference type="EMBL" id="MDE4907127.1"/>
    </source>
</evidence>
<dbReference type="RefSeq" id="WP_274923792.1">
    <property type="nucleotide sequence ID" value="NZ_JAKELO010000002.1"/>
</dbReference>
<protein>
    <submittedName>
        <fullName evidence="2">Uncharacterized protein</fullName>
    </submittedName>
</protein>
<keyword evidence="1" id="KW-0472">Membrane</keyword>
<gene>
    <name evidence="2" type="ORF">L0665_00600</name>
</gene>
<proteinExistence type="predicted"/>
<dbReference type="InterPro" id="IPR046595">
    <property type="entry name" value="DUF6653"/>
</dbReference>